<feature type="region of interest" description="Disordered" evidence="1">
    <location>
        <begin position="269"/>
        <end position="296"/>
    </location>
</feature>
<evidence type="ECO:0000313" key="3">
    <source>
        <dbReference type="Proteomes" id="UP001302059"/>
    </source>
</evidence>
<sequence length="795" mass="88150">MATPGALERHNLAAHPEFGAVLEKVAAELRPDLPPTQVPAFFRARGRRHDFLLDPGNFSVVDAGQPTHALDCIVCGVGSRRQYAFYVRCADGSVQGPVGSSCIFEHVLGVHKARGYGNSLRALVRDLPHYRQHRSWLEDAHLDYDAYLRRAALAYLTDAGRRAQAQLTRTQQQALDRLRAAGQPLPPTLYAALLQRGQDLDRRSPPPVPAEPDLPLSADLRSRAREHQDEVLSALPAFTRAFVLRALEDSEVRVASYLRWAIEEAVEDAARHAEGRERQSRSAKRPTRTARPRPAAAALPRLAAPWREIVERWPELQPFVTPETQERVGSFLRSGGGTLTAQDRHQLNRALQEPNQERERRWARQALLVWPSDADQLLDGALLRAALERADRQPLIAALEGARPLNEKELLALRQLAQPLLNPQPQPALRNSDTFLQLVQAVAFQHQITTTLAKTSHHRSWLNALREFYADFLQGRAVDVPAMVNVLRRHQANRKVKPIVLPPRVISQVQARWSTLQARLSPDAQGQLTPPLGPQHAVSLTIFEEVLHALAQLPPAPTPVLPPERPTPPPQSAPAAAWTPALRPVPLELLVLIRKQPQLLSRISPGLRPTLEAAVRDGTRLAPGLLQLLELTAREFTRGRTWQAFVSALAEEADRRGHPALARDLVARDRAAFWRHDLAAVFEGYRRGTDPNETIVLHAAQRLEQESAPNAAVSGAVAAEPAAPDQQRDARHFLDALARQAGRLGQRETARKLADPALENRWLALLPAGWRSYRQDGVVTAAAVKAALERAQGVD</sequence>
<accession>A0ABT7JEG1</accession>
<dbReference type="RefSeq" id="WP_285521879.1">
    <property type="nucleotide sequence ID" value="NZ_JASNGB010000024.1"/>
</dbReference>
<dbReference type="Proteomes" id="UP001302059">
    <property type="component" value="Unassembled WGS sequence"/>
</dbReference>
<keyword evidence="3" id="KW-1185">Reference proteome</keyword>
<organism evidence="2 3">
    <name type="scientific">Deinococcus rhizophilus</name>
    <dbReference type="NCBI Taxonomy" id="3049544"/>
    <lineage>
        <taxon>Bacteria</taxon>
        <taxon>Thermotogati</taxon>
        <taxon>Deinococcota</taxon>
        <taxon>Deinococci</taxon>
        <taxon>Deinococcales</taxon>
        <taxon>Deinococcaceae</taxon>
        <taxon>Deinococcus</taxon>
    </lineage>
</organism>
<feature type="compositionally biased region" description="Basic residues" evidence="1">
    <location>
        <begin position="281"/>
        <end position="291"/>
    </location>
</feature>
<gene>
    <name evidence="2" type="ORF">QOL99_04700</name>
</gene>
<feature type="region of interest" description="Disordered" evidence="1">
    <location>
        <begin position="557"/>
        <end position="576"/>
    </location>
</feature>
<dbReference type="EMBL" id="JASNGB010000024">
    <property type="protein sequence ID" value="MDL2343449.1"/>
    <property type="molecule type" value="Genomic_DNA"/>
</dbReference>
<evidence type="ECO:0000313" key="2">
    <source>
        <dbReference type="EMBL" id="MDL2343449.1"/>
    </source>
</evidence>
<evidence type="ECO:0000256" key="1">
    <source>
        <dbReference type="SAM" id="MobiDB-lite"/>
    </source>
</evidence>
<protein>
    <submittedName>
        <fullName evidence="2">Uncharacterized protein</fullName>
    </submittedName>
</protein>
<name>A0ABT7JEG1_9DEIO</name>
<feature type="compositionally biased region" description="Pro residues" evidence="1">
    <location>
        <begin position="557"/>
        <end position="572"/>
    </location>
</feature>
<reference evidence="2 3" key="1">
    <citation type="submission" date="2023-05" db="EMBL/GenBank/DDBJ databases">
        <authorList>
            <person name="Gao F."/>
        </authorList>
    </citation>
    <scope>NUCLEOTIDE SEQUENCE [LARGE SCALE GENOMIC DNA]</scope>
    <source>
        <strain evidence="2 3">MIMF12</strain>
    </source>
</reference>
<proteinExistence type="predicted"/>
<feature type="compositionally biased region" description="Basic and acidic residues" evidence="1">
    <location>
        <begin position="269"/>
        <end position="280"/>
    </location>
</feature>
<comment type="caution">
    <text evidence="2">The sequence shown here is derived from an EMBL/GenBank/DDBJ whole genome shotgun (WGS) entry which is preliminary data.</text>
</comment>